<accession>A0AAV4SAH9</accession>
<evidence type="ECO:0000313" key="1">
    <source>
        <dbReference type="EMBL" id="GIY31288.1"/>
    </source>
</evidence>
<dbReference type="AlphaFoldDB" id="A0AAV4SAH9"/>
<protein>
    <submittedName>
        <fullName evidence="1">Uncharacterized protein</fullName>
    </submittedName>
</protein>
<comment type="caution">
    <text evidence="1">The sequence shown here is derived from an EMBL/GenBank/DDBJ whole genome shotgun (WGS) entry which is preliminary data.</text>
</comment>
<sequence length="118" mass="13503">MLQFEGAILFAIRVVIELEDKNRSSISGKMNIILQTLDGMGEGLWKCDRADCRKECTEKTPNALFLCVPKMESAFWWISLGREFSIRFIASMRRSLRRRGAQSILKPLLHYPAASFCS</sequence>
<reference evidence="1 2" key="1">
    <citation type="submission" date="2021-06" db="EMBL/GenBank/DDBJ databases">
        <title>Caerostris extrusa draft genome.</title>
        <authorList>
            <person name="Kono N."/>
            <person name="Arakawa K."/>
        </authorList>
    </citation>
    <scope>NUCLEOTIDE SEQUENCE [LARGE SCALE GENOMIC DNA]</scope>
</reference>
<evidence type="ECO:0000313" key="2">
    <source>
        <dbReference type="Proteomes" id="UP001054945"/>
    </source>
</evidence>
<dbReference type="Proteomes" id="UP001054945">
    <property type="component" value="Unassembled WGS sequence"/>
</dbReference>
<organism evidence="1 2">
    <name type="scientific">Caerostris extrusa</name>
    <name type="common">Bark spider</name>
    <name type="synonym">Caerostris bankana</name>
    <dbReference type="NCBI Taxonomy" id="172846"/>
    <lineage>
        <taxon>Eukaryota</taxon>
        <taxon>Metazoa</taxon>
        <taxon>Ecdysozoa</taxon>
        <taxon>Arthropoda</taxon>
        <taxon>Chelicerata</taxon>
        <taxon>Arachnida</taxon>
        <taxon>Araneae</taxon>
        <taxon>Araneomorphae</taxon>
        <taxon>Entelegynae</taxon>
        <taxon>Araneoidea</taxon>
        <taxon>Araneidae</taxon>
        <taxon>Caerostris</taxon>
    </lineage>
</organism>
<proteinExistence type="predicted"/>
<keyword evidence="2" id="KW-1185">Reference proteome</keyword>
<dbReference type="EMBL" id="BPLR01009354">
    <property type="protein sequence ID" value="GIY31288.1"/>
    <property type="molecule type" value="Genomic_DNA"/>
</dbReference>
<gene>
    <name evidence="1" type="ORF">CEXT_453991</name>
</gene>
<name>A0AAV4SAH9_CAEEX</name>